<comment type="caution">
    <text evidence="2">The sequence shown here is derived from an EMBL/GenBank/DDBJ whole genome shotgun (WGS) entry which is preliminary data.</text>
</comment>
<dbReference type="Proteomes" id="UP000011632">
    <property type="component" value="Unassembled WGS sequence"/>
</dbReference>
<reference evidence="2 3" key="1">
    <citation type="journal article" date="2014" name="PLoS Genet.">
        <title>Phylogenetically driven sequencing of extremely halophilic archaea reveals strategies for static and dynamic osmo-response.</title>
        <authorList>
            <person name="Becker E.A."/>
            <person name="Seitzer P.M."/>
            <person name="Tritt A."/>
            <person name="Larsen D."/>
            <person name="Krusor M."/>
            <person name="Yao A.I."/>
            <person name="Wu D."/>
            <person name="Madern D."/>
            <person name="Eisen J.A."/>
            <person name="Darling A.E."/>
            <person name="Facciotti M.T."/>
        </authorList>
    </citation>
    <scope>NUCLEOTIDE SEQUENCE [LARGE SCALE GENOMIC DNA]</scope>
    <source>
        <strain evidence="2 3">JCM 10478</strain>
    </source>
</reference>
<evidence type="ECO:0000313" key="2">
    <source>
        <dbReference type="EMBL" id="ELY68833.1"/>
    </source>
</evidence>
<feature type="transmembrane region" description="Helical" evidence="1">
    <location>
        <begin position="21"/>
        <end position="43"/>
    </location>
</feature>
<keyword evidence="1" id="KW-0812">Transmembrane</keyword>
<name>L9Y7B9_9EURY</name>
<keyword evidence="1" id="KW-1133">Transmembrane helix</keyword>
<dbReference type="STRING" id="1227496.C489_05688"/>
<dbReference type="EMBL" id="AOID01000019">
    <property type="protein sequence ID" value="ELY68833.1"/>
    <property type="molecule type" value="Genomic_DNA"/>
</dbReference>
<evidence type="ECO:0000313" key="3">
    <source>
        <dbReference type="Proteomes" id="UP000011632"/>
    </source>
</evidence>
<dbReference type="AlphaFoldDB" id="L9Y7B9"/>
<protein>
    <submittedName>
        <fullName evidence="2">Uncharacterized protein</fullName>
    </submittedName>
</protein>
<dbReference type="PATRIC" id="fig|1227496.3.peg.1148"/>
<sequence length="80" mass="8317">MATRSGHHDHNPAQTDAHETLAWTFILTLSLCSGALLVVSAFQGWGIGIQGVTNPAANALAGVAIPTFAFGAFAREIDLV</sequence>
<keyword evidence="3" id="KW-1185">Reference proteome</keyword>
<accession>L9Y7B9</accession>
<evidence type="ECO:0000256" key="1">
    <source>
        <dbReference type="SAM" id="Phobius"/>
    </source>
</evidence>
<organism evidence="2 3">
    <name type="scientific">Natrinema versiforme JCM 10478</name>
    <dbReference type="NCBI Taxonomy" id="1227496"/>
    <lineage>
        <taxon>Archaea</taxon>
        <taxon>Methanobacteriati</taxon>
        <taxon>Methanobacteriota</taxon>
        <taxon>Stenosarchaea group</taxon>
        <taxon>Halobacteria</taxon>
        <taxon>Halobacteriales</taxon>
        <taxon>Natrialbaceae</taxon>
        <taxon>Natrinema</taxon>
    </lineage>
</organism>
<keyword evidence="1" id="KW-0472">Membrane</keyword>
<feature type="transmembrane region" description="Helical" evidence="1">
    <location>
        <begin position="55"/>
        <end position="74"/>
    </location>
</feature>
<proteinExistence type="predicted"/>
<gene>
    <name evidence="2" type="ORF">C489_05688</name>
</gene>
<dbReference type="RefSeq" id="WP_006430195.1">
    <property type="nucleotide sequence ID" value="NZ_AOID01000019.1"/>
</dbReference>